<comment type="caution">
    <text evidence="1">The sequence shown here is derived from an EMBL/GenBank/DDBJ whole genome shotgun (WGS) entry which is preliminary data.</text>
</comment>
<evidence type="ECO:0000313" key="1">
    <source>
        <dbReference type="EMBL" id="KKN74206.1"/>
    </source>
</evidence>
<gene>
    <name evidence="1" type="ORF">LCGC14_0392920</name>
</gene>
<proteinExistence type="predicted"/>
<dbReference type="AlphaFoldDB" id="A0A0F9VL20"/>
<sequence>MSKQEKYKCPYCGEEFESESFIESIRDIHKTNCNNAPWNKKATVKQVEIREGMRKIVSDKGWRGLNFIEAEEFLTKYLHSQGCVLKVDCSECGGDGRTDRHFDRCFSNRCYKCNGYGFKAVGRLIDKGGEMKKTLEQPTDLELIKFYEDCGFRRSKWEHVENEAEAWHWTGTNRSHLFIGGFVPPIDIDILLRKILPEISDRWEKPLENNHHIISPSKLFELVVRWNLAVLNKEDPVLALFRVIQNEVNDWYGEKYYDSYDSQWKRE</sequence>
<protein>
    <submittedName>
        <fullName evidence="1">Uncharacterized protein</fullName>
    </submittedName>
</protein>
<accession>A0A0F9VL20</accession>
<name>A0A0F9VL20_9ZZZZ</name>
<dbReference type="EMBL" id="LAZR01000330">
    <property type="protein sequence ID" value="KKN74206.1"/>
    <property type="molecule type" value="Genomic_DNA"/>
</dbReference>
<organism evidence="1">
    <name type="scientific">marine sediment metagenome</name>
    <dbReference type="NCBI Taxonomy" id="412755"/>
    <lineage>
        <taxon>unclassified sequences</taxon>
        <taxon>metagenomes</taxon>
        <taxon>ecological metagenomes</taxon>
    </lineage>
</organism>
<reference evidence="1" key="1">
    <citation type="journal article" date="2015" name="Nature">
        <title>Complex archaea that bridge the gap between prokaryotes and eukaryotes.</title>
        <authorList>
            <person name="Spang A."/>
            <person name="Saw J.H."/>
            <person name="Jorgensen S.L."/>
            <person name="Zaremba-Niedzwiedzka K."/>
            <person name="Martijn J."/>
            <person name="Lind A.E."/>
            <person name="van Eijk R."/>
            <person name="Schleper C."/>
            <person name="Guy L."/>
            <person name="Ettema T.J."/>
        </authorList>
    </citation>
    <scope>NUCLEOTIDE SEQUENCE</scope>
</reference>